<dbReference type="PANTHER" id="PTHR34294">
    <property type="entry name" value="TRANSCRIPTIONAL REGULATOR-RELATED"/>
    <property type="match status" value="1"/>
</dbReference>
<feature type="domain" description="Sugar-binding" evidence="5">
    <location>
        <begin position="70"/>
        <end position="315"/>
    </location>
</feature>
<evidence type="ECO:0000259" key="5">
    <source>
        <dbReference type="Pfam" id="PF04198"/>
    </source>
</evidence>
<dbReference type="AlphaFoldDB" id="A0A211ZN02"/>
<dbReference type="SUPFAM" id="SSF100950">
    <property type="entry name" value="NagB/RpiA/CoA transferase-like"/>
    <property type="match status" value="1"/>
</dbReference>
<evidence type="ECO:0008006" key="9">
    <source>
        <dbReference type="Google" id="ProtNLM"/>
    </source>
</evidence>
<dbReference type="STRING" id="1122125.GCA_000423185_06692"/>
<gene>
    <name evidence="7" type="ORF">BWR60_13390</name>
</gene>
<protein>
    <recommendedName>
        <fullName evidence="9">Crp/Fnr family transcriptional regulator</fullName>
    </recommendedName>
</protein>
<organism evidence="7 8">
    <name type="scientific">Inquilinus limosus</name>
    <dbReference type="NCBI Taxonomy" id="171674"/>
    <lineage>
        <taxon>Bacteria</taxon>
        <taxon>Pseudomonadati</taxon>
        <taxon>Pseudomonadota</taxon>
        <taxon>Alphaproteobacteria</taxon>
        <taxon>Rhodospirillales</taxon>
        <taxon>Rhodospirillaceae</taxon>
        <taxon>Inquilinus</taxon>
    </lineage>
</organism>
<dbReference type="Pfam" id="PF04198">
    <property type="entry name" value="Sugar-bind"/>
    <property type="match status" value="1"/>
</dbReference>
<evidence type="ECO:0000259" key="6">
    <source>
        <dbReference type="Pfam" id="PF08281"/>
    </source>
</evidence>
<dbReference type="GO" id="GO:0006352">
    <property type="term" value="P:DNA-templated transcription initiation"/>
    <property type="evidence" value="ECO:0007669"/>
    <property type="project" value="InterPro"/>
</dbReference>
<comment type="caution">
    <text evidence="7">The sequence shown here is derived from an EMBL/GenBank/DDBJ whole genome shotgun (WGS) entry which is preliminary data.</text>
</comment>
<dbReference type="Gene3D" id="1.10.10.60">
    <property type="entry name" value="Homeodomain-like"/>
    <property type="match status" value="1"/>
</dbReference>
<dbReference type="RefSeq" id="WP_088151532.1">
    <property type="nucleotide sequence ID" value="NZ_NHON01000021.1"/>
</dbReference>
<keyword evidence="2" id="KW-0805">Transcription regulation</keyword>
<dbReference type="Gene3D" id="3.40.50.1360">
    <property type="match status" value="1"/>
</dbReference>
<comment type="similarity">
    <text evidence="1">Belongs to the SorC transcriptional regulatory family.</text>
</comment>
<dbReference type="Pfam" id="PF08281">
    <property type="entry name" value="Sigma70_r4_2"/>
    <property type="match status" value="1"/>
</dbReference>
<reference evidence="8" key="1">
    <citation type="submission" date="2017-05" db="EMBL/GenBank/DDBJ databases">
        <authorList>
            <person name="Macchi M."/>
            <person name="Festa S."/>
            <person name="Coppotelli B.M."/>
            <person name="Morelli I.S."/>
        </authorList>
    </citation>
    <scope>NUCLEOTIDE SEQUENCE [LARGE SCALE GENOMIC DNA]</scope>
    <source>
        <strain evidence="8">I</strain>
    </source>
</reference>
<keyword evidence="8" id="KW-1185">Reference proteome</keyword>
<name>A0A211ZN02_9PROT</name>
<feature type="domain" description="RNA polymerase sigma factor 70 region 4 type 2" evidence="6">
    <location>
        <begin position="17"/>
        <end position="48"/>
    </location>
</feature>
<dbReference type="Proteomes" id="UP000196655">
    <property type="component" value="Unassembled WGS sequence"/>
</dbReference>
<dbReference type="OrthoDB" id="8339232at2"/>
<evidence type="ECO:0000313" key="7">
    <source>
        <dbReference type="EMBL" id="OWJ66641.1"/>
    </source>
</evidence>
<dbReference type="InterPro" id="IPR013249">
    <property type="entry name" value="RNA_pol_sigma70_r4_t2"/>
</dbReference>
<evidence type="ECO:0000256" key="1">
    <source>
        <dbReference type="ARBA" id="ARBA00010466"/>
    </source>
</evidence>
<keyword evidence="3" id="KW-0238">DNA-binding</keyword>
<sequence length="326" mass="34303">MPRPLYSESERLRNIHRVLVMFYQEHRSQAEIAAEIGISPATVNRMIREGHERGLVDIRIRSPFDAEEGLSAALKRLGGLDSAVAVPAVSTDPAIVLKAAAEAAATTLLEGLADGMTIAVSGGVALCAMIEALAPPRAYDVRVVPATGGVQGKFRTDVNHVAVALAEKLGGKAYQLHAPIFAANEAERAALLSVSTIRGVLDMARAADVALFGIGSVRDEHATYLTLSDTADRGAIERVGAEAELLAHLLDHGGRPCDHPSNRRLVALTLDELAGIPRRIAVASGARKVEAIAAVLRGGVPGHLITDDRTARGVVERLEGKDADAA</sequence>
<dbReference type="PANTHER" id="PTHR34294:SF1">
    <property type="entry name" value="TRANSCRIPTIONAL REGULATOR LSRR"/>
    <property type="match status" value="1"/>
</dbReference>
<dbReference type="EMBL" id="NHON01000021">
    <property type="protein sequence ID" value="OWJ66641.1"/>
    <property type="molecule type" value="Genomic_DNA"/>
</dbReference>
<dbReference type="GO" id="GO:0016987">
    <property type="term" value="F:sigma factor activity"/>
    <property type="evidence" value="ECO:0007669"/>
    <property type="project" value="InterPro"/>
</dbReference>
<evidence type="ECO:0000313" key="8">
    <source>
        <dbReference type="Proteomes" id="UP000196655"/>
    </source>
</evidence>
<dbReference type="GO" id="GO:0030246">
    <property type="term" value="F:carbohydrate binding"/>
    <property type="evidence" value="ECO:0007669"/>
    <property type="project" value="InterPro"/>
</dbReference>
<dbReference type="InterPro" id="IPR037171">
    <property type="entry name" value="NagB/RpiA_transferase-like"/>
</dbReference>
<proteinExistence type="inferred from homology"/>
<dbReference type="GO" id="GO:0003677">
    <property type="term" value="F:DNA binding"/>
    <property type="evidence" value="ECO:0007669"/>
    <property type="project" value="UniProtKB-KW"/>
</dbReference>
<evidence type="ECO:0000256" key="3">
    <source>
        <dbReference type="ARBA" id="ARBA00023125"/>
    </source>
</evidence>
<keyword evidence="4" id="KW-0804">Transcription</keyword>
<evidence type="ECO:0000256" key="4">
    <source>
        <dbReference type="ARBA" id="ARBA00023163"/>
    </source>
</evidence>
<dbReference type="InterPro" id="IPR013324">
    <property type="entry name" value="RNA_pol_sigma_r3/r4-like"/>
</dbReference>
<accession>A0A211ZN02</accession>
<evidence type="ECO:0000256" key="2">
    <source>
        <dbReference type="ARBA" id="ARBA00023015"/>
    </source>
</evidence>
<dbReference type="SUPFAM" id="SSF88659">
    <property type="entry name" value="Sigma3 and sigma4 domains of RNA polymerase sigma factors"/>
    <property type="match status" value="1"/>
</dbReference>
<dbReference type="InterPro" id="IPR051054">
    <property type="entry name" value="SorC_transcr_regulators"/>
</dbReference>
<dbReference type="InterPro" id="IPR007324">
    <property type="entry name" value="Sugar-bd_dom_put"/>
</dbReference>